<dbReference type="SMART" id="SM01032">
    <property type="entry name" value="BHD_3"/>
    <property type="match status" value="1"/>
</dbReference>
<feature type="domain" description="Rad4 beta-hairpin" evidence="8">
    <location>
        <begin position="828"/>
        <end position="880"/>
    </location>
</feature>
<evidence type="ECO:0008006" key="13">
    <source>
        <dbReference type="Google" id="ProtNLM"/>
    </source>
</evidence>
<feature type="compositionally biased region" description="Acidic residues" evidence="7">
    <location>
        <begin position="1"/>
        <end position="23"/>
    </location>
</feature>
<dbReference type="InterPro" id="IPR036985">
    <property type="entry name" value="Transglutaminase-like_sf"/>
</dbReference>
<dbReference type="Gene3D" id="3.30.70.2460">
    <property type="entry name" value="Rad4, beta-hairpin domain BHD3"/>
    <property type="match status" value="1"/>
</dbReference>
<dbReference type="InterPro" id="IPR042488">
    <property type="entry name" value="Rad4_BHD3_sf"/>
</dbReference>
<comment type="similarity">
    <text evidence="2">Belongs to the XPC family.</text>
</comment>
<comment type="subcellular location">
    <subcellularLocation>
        <location evidence="1">Nucleus</location>
    </subcellularLocation>
</comment>
<dbReference type="Pfam" id="PF10405">
    <property type="entry name" value="BHD_3"/>
    <property type="match status" value="1"/>
</dbReference>
<feature type="compositionally biased region" description="Low complexity" evidence="7">
    <location>
        <begin position="599"/>
        <end position="611"/>
    </location>
</feature>
<evidence type="ECO:0000259" key="8">
    <source>
        <dbReference type="SMART" id="SM01030"/>
    </source>
</evidence>
<protein>
    <recommendedName>
        <fullName evidence="13">Rad4 beta-hairpin domain-containing protein</fullName>
    </recommendedName>
</protein>
<evidence type="ECO:0000256" key="4">
    <source>
        <dbReference type="ARBA" id="ARBA00023125"/>
    </source>
</evidence>
<evidence type="ECO:0000256" key="2">
    <source>
        <dbReference type="ARBA" id="ARBA00009525"/>
    </source>
</evidence>
<evidence type="ECO:0000256" key="3">
    <source>
        <dbReference type="ARBA" id="ARBA00022763"/>
    </source>
</evidence>
<feature type="domain" description="Rad4 beta-hairpin" evidence="10">
    <location>
        <begin position="945"/>
        <end position="1019"/>
    </location>
</feature>
<feature type="compositionally biased region" description="Basic and acidic residues" evidence="7">
    <location>
        <begin position="176"/>
        <end position="186"/>
    </location>
</feature>
<feature type="compositionally biased region" description="Acidic residues" evidence="7">
    <location>
        <begin position="46"/>
        <end position="65"/>
    </location>
</feature>
<feature type="region of interest" description="Disordered" evidence="7">
    <location>
        <begin position="241"/>
        <end position="286"/>
    </location>
</feature>
<feature type="compositionally biased region" description="Basic and acidic residues" evidence="7">
    <location>
        <begin position="93"/>
        <end position="125"/>
    </location>
</feature>
<feature type="region of interest" description="Disordered" evidence="7">
    <location>
        <begin position="1"/>
        <end position="127"/>
    </location>
</feature>
<keyword evidence="5" id="KW-0234">DNA repair</keyword>
<dbReference type="InterPro" id="IPR018328">
    <property type="entry name" value="Rad4_beta-hairpin_dom3"/>
</dbReference>
<dbReference type="Pfam" id="PF03835">
    <property type="entry name" value="Rad4"/>
    <property type="match status" value="1"/>
</dbReference>
<feature type="region of interest" description="Disordered" evidence="7">
    <location>
        <begin position="143"/>
        <end position="186"/>
    </location>
</feature>
<evidence type="ECO:0000259" key="10">
    <source>
        <dbReference type="SMART" id="SM01032"/>
    </source>
</evidence>
<dbReference type="InterPro" id="IPR018326">
    <property type="entry name" value="Rad4_beta-hairpin_dom1"/>
</dbReference>
<reference evidence="12" key="1">
    <citation type="journal article" date="2015" name="Proc. Natl. Acad. Sci. U.S.A.">
        <title>Genome sequence of the Asian Tiger mosquito, Aedes albopictus, reveals insights into its biology, genetics, and evolution.</title>
        <authorList>
            <person name="Chen X.G."/>
            <person name="Jiang X."/>
            <person name="Gu J."/>
            <person name="Xu M."/>
            <person name="Wu Y."/>
            <person name="Deng Y."/>
            <person name="Zhang C."/>
            <person name="Bonizzoni M."/>
            <person name="Dermauw W."/>
            <person name="Vontas J."/>
            <person name="Armbruster P."/>
            <person name="Huang X."/>
            <person name="Yang Y."/>
            <person name="Zhang H."/>
            <person name="He W."/>
            <person name="Peng H."/>
            <person name="Liu Y."/>
            <person name="Wu K."/>
            <person name="Chen J."/>
            <person name="Lirakis M."/>
            <person name="Topalis P."/>
            <person name="Van Leeuwen T."/>
            <person name="Hall A.B."/>
            <person name="Jiang X."/>
            <person name="Thorpe C."/>
            <person name="Mueller R.L."/>
            <person name="Sun C."/>
            <person name="Waterhouse R.M."/>
            <person name="Yan G."/>
            <person name="Tu Z.J."/>
            <person name="Fang X."/>
            <person name="James A.A."/>
        </authorList>
    </citation>
    <scope>NUCLEOTIDE SEQUENCE [LARGE SCALE GENOMIC DNA]</scope>
    <source>
        <strain evidence="12">Foshan</strain>
    </source>
</reference>
<feature type="compositionally biased region" description="Polar residues" evidence="7">
    <location>
        <begin position="546"/>
        <end position="561"/>
    </location>
</feature>
<feature type="region of interest" description="Disordered" evidence="7">
    <location>
        <begin position="456"/>
        <end position="682"/>
    </location>
</feature>
<evidence type="ECO:0000256" key="7">
    <source>
        <dbReference type="SAM" id="MobiDB-lite"/>
    </source>
</evidence>
<evidence type="ECO:0000313" key="12">
    <source>
        <dbReference type="Proteomes" id="UP000069940"/>
    </source>
</evidence>
<reference evidence="11" key="2">
    <citation type="submission" date="2025-05" db="UniProtKB">
        <authorList>
            <consortium name="EnsemblMetazoa"/>
        </authorList>
    </citation>
    <scope>IDENTIFICATION</scope>
    <source>
        <strain evidence="11">Foshan</strain>
    </source>
</reference>
<feature type="compositionally biased region" description="Basic and acidic residues" evidence="7">
    <location>
        <begin position="614"/>
        <end position="633"/>
    </location>
</feature>
<sequence length="1066" mass="121182">MSDELMSESESEGDDFSASEDEWLPNKDRSGRSGAKTGSGKVDLSESSEDDDDDEGGSEVGDDEDVQHKLSMSKAGTSRKNRAPPKSKLSASARKELYEKYRSSGEKRDSRKEAESDSSGDEHLVNADQLDLDSDFFSQVAVEQTSATAAPQFDCNAGVRLSDSSEEDDTDEENQEDKIKRQSNKDLIAKINKTSQSFVSNFEGLERFNKNIEQAKKQLKSYETKESKNDGSVDIGDLLAKGEQNEENAGKQSAKTSSKVKRKKDDSESDWEEVEEKEEPGPQQDVQITLDVGPVAAQKKKRCNEFDLEACIKRVVNREKRENQMVLHKVNIVMAIAHGNYVNSILNSSKLLELALTLLPSQKCYPKDRTNLQYFEQITKFFKEIMDLKERRMFCRFKKLPTLEASLRLQMLTKAAICKRDYILIFIILLRAIGVQCRMVMSLVVAPKKLPQSELLQQTKTKAKPETEDEPKATTSSIRKEGGKTELSKGDHSYGGDEGKKKGKSRGKTTRGLEKIPQLDGNDDSTGVPRKKPKTDSSRKKMNIEKIQQSGTDTKITTSKLQEMDMFSPRKTRKQRQDQQISSISEPSKPKNAKPNDNSTFTCSPSTSTSSILIRKDYKDKPTKKKLVEEKCVPVKKSKTLPNSSKANPDKKQSKNVAPKAIETSHNKQNAPDKAHKKVESKPSPKILKVEIFDKKLKQRLDRRVLSTDDEIRRAPDDNTKIKSGVNLWIEVYAEDEEQWVPIDVVAAKVHCLEQIVKLASSPLVYVLAWNNDGTIKDVSARYCPNYSTTTKKLRVEDDWLDETLDKFKGKRTARDIEEDRVLNRALMEQPLPKTISEYKNHPLYALKRHLLKFEGIYPPDAPTLGFIKDEPVYARECVQTLHSREIWLKQARTVKLFETPYKVVNARPKYDRASGQMLPAQPLELYGYWQTQDYEPPTAEDGIVPRNAYGNVELFKPCMLPKKTVHLQLPSLNRICKKLGIDCAQAVTGFDFHGGSSHPVYDGFVVCEEYKDLVVDAWYQEQEQEEKREREKYEKRVYGNWRKLIKGLLIRRKLQNKYNFDNLSG</sequence>
<feature type="compositionally biased region" description="Basic and acidic residues" evidence="7">
    <location>
        <begin position="463"/>
        <end position="500"/>
    </location>
</feature>
<dbReference type="NCBIfam" id="TIGR00605">
    <property type="entry name" value="rad4"/>
    <property type="match status" value="1"/>
</dbReference>
<dbReference type="Gene3D" id="3.90.260.10">
    <property type="entry name" value="Transglutaminase-like"/>
    <property type="match status" value="2"/>
</dbReference>
<accession>A0ABM1ZHE2</accession>
<evidence type="ECO:0000259" key="9">
    <source>
        <dbReference type="SMART" id="SM01031"/>
    </source>
</evidence>
<dbReference type="PANTHER" id="PTHR12135:SF0">
    <property type="entry name" value="DNA REPAIR PROTEIN COMPLEMENTING XP-C CELLS"/>
    <property type="match status" value="1"/>
</dbReference>
<evidence type="ECO:0000256" key="6">
    <source>
        <dbReference type="ARBA" id="ARBA00023242"/>
    </source>
</evidence>
<proteinExistence type="inferred from homology"/>
<keyword evidence="3" id="KW-0227">DNA damage</keyword>
<feature type="compositionally biased region" description="Basic and acidic residues" evidence="7">
    <location>
        <begin position="534"/>
        <end position="544"/>
    </location>
</feature>
<keyword evidence="6" id="KW-0539">Nucleus</keyword>
<keyword evidence="4" id="KW-0238">DNA-binding</keyword>
<dbReference type="Gene3D" id="2.20.20.110">
    <property type="entry name" value="Rad4, beta-hairpin domain BHD1"/>
    <property type="match status" value="1"/>
</dbReference>
<dbReference type="EnsemblMetazoa" id="AALFPA23_018526.R27178">
    <property type="protein sequence ID" value="AALFPA23_018526.P27178"/>
    <property type="gene ID" value="AALFPA23_018526"/>
</dbReference>
<keyword evidence="12" id="KW-1185">Reference proteome</keyword>
<dbReference type="InterPro" id="IPR004583">
    <property type="entry name" value="DNA_repair_Rad4"/>
</dbReference>
<feature type="compositionally biased region" description="Basic and acidic residues" evidence="7">
    <location>
        <begin position="663"/>
        <end position="682"/>
    </location>
</feature>
<feature type="domain" description="Rad4 beta-hairpin" evidence="9">
    <location>
        <begin position="882"/>
        <end position="938"/>
    </location>
</feature>
<name>A0ABM1ZHE2_AEDAL</name>
<feature type="compositionally biased region" description="Acidic residues" evidence="7">
    <location>
        <begin position="267"/>
        <end position="278"/>
    </location>
</feature>
<dbReference type="SUPFAM" id="SSF54001">
    <property type="entry name" value="Cysteine proteinases"/>
    <property type="match status" value="1"/>
</dbReference>
<feature type="compositionally biased region" description="Acidic residues" evidence="7">
    <location>
        <begin position="164"/>
        <end position="175"/>
    </location>
</feature>
<evidence type="ECO:0000313" key="11">
    <source>
        <dbReference type="EnsemblMetazoa" id="AALFPA23_018526.P27178"/>
    </source>
</evidence>
<dbReference type="InterPro" id="IPR018327">
    <property type="entry name" value="BHD_2"/>
</dbReference>
<dbReference type="PANTHER" id="PTHR12135">
    <property type="entry name" value="DNA REPAIR PROTEIN XP-C / RAD4"/>
    <property type="match status" value="1"/>
</dbReference>
<dbReference type="InterPro" id="IPR038765">
    <property type="entry name" value="Papain-like_cys_pep_sf"/>
</dbReference>
<organism evidence="11 12">
    <name type="scientific">Aedes albopictus</name>
    <name type="common">Asian tiger mosquito</name>
    <name type="synonym">Stegomyia albopicta</name>
    <dbReference type="NCBI Taxonomy" id="7160"/>
    <lineage>
        <taxon>Eukaryota</taxon>
        <taxon>Metazoa</taxon>
        <taxon>Ecdysozoa</taxon>
        <taxon>Arthropoda</taxon>
        <taxon>Hexapoda</taxon>
        <taxon>Insecta</taxon>
        <taxon>Pterygota</taxon>
        <taxon>Neoptera</taxon>
        <taxon>Endopterygota</taxon>
        <taxon>Diptera</taxon>
        <taxon>Nematocera</taxon>
        <taxon>Culicoidea</taxon>
        <taxon>Culicidae</taxon>
        <taxon>Culicinae</taxon>
        <taxon>Aedini</taxon>
        <taxon>Aedes</taxon>
        <taxon>Stegomyia</taxon>
    </lineage>
</organism>
<dbReference type="InterPro" id="IPR018026">
    <property type="entry name" value="DNA_repair_Rad4-like"/>
</dbReference>
<dbReference type="SMART" id="SM01031">
    <property type="entry name" value="BHD_2"/>
    <property type="match status" value="1"/>
</dbReference>
<evidence type="ECO:0000256" key="1">
    <source>
        <dbReference type="ARBA" id="ARBA00004123"/>
    </source>
</evidence>
<dbReference type="Proteomes" id="UP000069940">
    <property type="component" value="Unassembled WGS sequence"/>
</dbReference>
<dbReference type="RefSeq" id="XP_062715455.1">
    <property type="nucleotide sequence ID" value="XM_062859471.1"/>
</dbReference>
<dbReference type="InterPro" id="IPR018325">
    <property type="entry name" value="Rad4/PNGase_transGLS-fold"/>
</dbReference>
<evidence type="ECO:0000256" key="5">
    <source>
        <dbReference type="ARBA" id="ARBA00023204"/>
    </source>
</evidence>
<dbReference type="Pfam" id="PF10403">
    <property type="entry name" value="BHD_1"/>
    <property type="match status" value="1"/>
</dbReference>
<dbReference type="SMART" id="SM01030">
    <property type="entry name" value="BHD_1"/>
    <property type="match status" value="1"/>
</dbReference>
<dbReference type="GeneID" id="134291551"/>